<reference evidence="2 3" key="1">
    <citation type="submission" date="2019-02" db="EMBL/GenBank/DDBJ databases">
        <title>Deep-cultivation of Planctomycetes and their phenomic and genomic characterization uncovers novel biology.</title>
        <authorList>
            <person name="Wiegand S."/>
            <person name="Jogler M."/>
            <person name="Boedeker C."/>
            <person name="Pinto D."/>
            <person name="Vollmers J."/>
            <person name="Rivas-Marin E."/>
            <person name="Kohn T."/>
            <person name="Peeters S.H."/>
            <person name="Heuer A."/>
            <person name="Rast P."/>
            <person name="Oberbeckmann S."/>
            <person name="Bunk B."/>
            <person name="Jeske O."/>
            <person name="Meyerdierks A."/>
            <person name="Storesund J.E."/>
            <person name="Kallscheuer N."/>
            <person name="Luecker S."/>
            <person name="Lage O.M."/>
            <person name="Pohl T."/>
            <person name="Merkel B.J."/>
            <person name="Hornburger P."/>
            <person name="Mueller R.-W."/>
            <person name="Bruemmer F."/>
            <person name="Labrenz M."/>
            <person name="Spormann A.M."/>
            <person name="Op Den Camp H."/>
            <person name="Overmann J."/>
            <person name="Amann R."/>
            <person name="Jetten M.S.M."/>
            <person name="Mascher T."/>
            <person name="Medema M.H."/>
            <person name="Devos D.P."/>
            <person name="Kaster A.-K."/>
            <person name="Ovreas L."/>
            <person name="Rohde M."/>
            <person name="Galperin M.Y."/>
            <person name="Jogler C."/>
        </authorList>
    </citation>
    <scope>NUCLEOTIDE SEQUENCE [LARGE SCALE GENOMIC DNA]</scope>
    <source>
        <strain evidence="2 3">Q31b</strain>
    </source>
</reference>
<sequence>MIIDSHELHRRRTLVGRHFERSKRISPVMVCRRLLFHCQGMAGLNCHWVLHLMKFRLLTAMFMLASGVTAAQISSVATAQEFASSDRPTLEQLKAEGAFQSSYRKSIPQTKTFETPQSDLNGFRAEIEPALKQACYDCHGSENAEGDMRIDTLDPDLLHGEDISWWLVLRYI</sequence>
<dbReference type="Pfam" id="PF07635">
    <property type="entry name" value="PSCyt1"/>
    <property type="match status" value="1"/>
</dbReference>
<keyword evidence="3" id="KW-1185">Reference proteome</keyword>
<gene>
    <name evidence="2" type="ORF">Q31b_37860</name>
</gene>
<dbReference type="AlphaFoldDB" id="A0A5C6DPP3"/>
<accession>A0A5C6DPP3</accession>
<evidence type="ECO:0000259" key="1">
    <source>
        <dbReference type="Pfam" id="PF07635"/>
    </source>
</evidence>
<evidence type="ECO:0000313" key="3">
    <source>
        <dbReference type="Proteomes" id="UP000315471"/>
    </source>
</evidence>
<dbReference type="Proteomes" id="UP000315471">
    <property type="component" value="Unassembled WGS sequence"/>
</dbReference>
<comment type="caution">
    <text evidence="2">The sequence shown here is derived from an EMBL/GenBank/DDBJ whole genome shotgun (WGS) entry which is preliminary data.</text>
</comment>
<name>A0A5C6DPP3_9BACT</name>
<dbReference type="InterPro" id="IPR011429">
    <property type="entry name" value="Cyt_c_Planctomycete-type"/>
</dbReference>
<feature type="domain" description="Cytochrome C Planctomycete-type" evidence="1">
    <location>
        <begin position="135"/>
        <end position="161"/>
    </location>
</feature>
<protein>
    <recommendedName>
        <fullName evidence="1">Cytochrome C Planctomycete-type domain-containing protein</fullName>
    </recommendedName>
</protein>
<dbReference type="EMBL" id="SJPY01000006">
    <property type="protein sequence ID" value="TWU38708.1"/>
    <property type="molecule type" value="Genomic_DNA"/>
</dbReference>
<organism evidence="2 3">
    <name type="scientific">Novipirellula aureliae</name>
    <dbReference type="NCBI Taxonomy" id="2527966"/>
    <lineage>
        <taxon>Bacteria</taxon>
        <taxon>Pseudomonadati</taxon>
        <taxon>Planctomycetota</taxon>
        <taxon>Planctomycetia</taxon>
        <taxon>Pirellulales</taxon>
        <taxon>Pirellulaceae</taxon>
        <taxon>Novipirellula</taxon>
    </lineage>
</organism>
<evidence type="ECO:0000313" key="2">
    <source>
        <dbReference type="EMBL" id="TWU38708.1"/>
    </source>
</evidence>
<proteinExistence type="predicted"/>